<dbReference type="PANTHER" id="PTHR33371">
    <property type="entry name" value="INTERMEMBRANE PHOSPHOLIPID TRANSPORT SYSTEM BINDING PROTEIN MLAD-RELATED"/>
    <property type="match status" value="1"/>
</dbReference>
<dbReference type="STRING" id="1108045.GORHZ_016_00160"/>
<feature type="transmembrane region" description="Helical" evidence="1">
    <location>
        <begin position="12"/>
        <end position="30"/>
    </location>
</feature>
<evidence type="ECO:0000256" key="1">
    <source>
        <dbReference type="SAM" id="Phobius"/>
    </source>
</evidence>
<dbReference type="InterPro" id="IPR052336">
    <property type="entry name" value="MlaD_Phospholipid_Transporter"/>
</dbReference>
<reference evidence="4 5" key="1">
    <citation type="submission" date="2012-08" db="EMBL/GenBank/DDBJ databases">
        <title>Whole genome shotgun sequence of Gordonia rhizosphera NBRC 16068.</title>
        <authorList>
            <person name="Takarada H."/>
            <person name="Isaki S."/>
            <person name="Hosoyama A."/>
            <person name="Tsuchikane K."/>
            <person name="Katsumata H."/>
            <person name="Baba S."/>
            <person name="Ohji S."/>
            <person name="Yamazaki S."/>
            <person name="Fujita N."/>
        </authorList>
    </citation>
    <scope>NUCLEOTIDE SEQUENCE [LARGE SCALE GENOMIC DNA]</scope>
    <source>
        <strain evidence="4 5">NBRC 16068</strain>
    </source>
</reference>
<dbReference type="EMBL" id="BAHC01000016">
    <property type="protein sequence ID" value="GAB88333.1"/>
    <property type="molecule type" value="Genomic_DNA"/>
</dbReference>
<dbReference type="eggNOG" id="COG1463">
    <property type="taxonomic scope" value="Bacteria"/>
</dbReference>
<dbReference type="InterPro" id="IPR005693">
    <property type="entry name" value="Mce"/>
</dbReference>
<sequence>MTTLSKITIVKALGFIVIGIVAAVLISNTLRVPIGGPATTYEIQFTDAEGLIAGNPVNMSGVRVGRVQSVQFVAQPDGSSLAQVEVKISDDHPLPQNVHAAVRYGDMLGARYVALTPGEQGQPPREGNTIPLGATTAPINLTTLMNGFEPLFSALDPKQVNELARGFVDTFSGRAGSVQLLLDQIATMGSNLSANSAVFARLVTNMNELMTTIDQRSPQMTQLFTGLNQLTSAVVGDGGQFAALMDSGDAAVGALASMMTASGDSFGKTLNGLRDVTGSWIPNTAAFTGFLDQLPVMAKKISQSGRYGGFMMLYLCNFTLKAYTVEANIFGPLHSPVCM</sequence>
<name>K6UY62_9ACTN</name>
<dbReference type="Pfam" id="PF11887">
    <property type="entry name" value="Mce4_CUP1"/>
    <property type="match status" value="1"/>
</dbReference>
<comment type="caution">
    <text evidence="4">The sequence shown here is derived from an EMBL/GenBank/DDBJ whole genome shotgun (WGS) entry which is preliminary data.</text>
</comment>
<evidence type="ECO:0000313" key="4">
    <source>
        <dbReference type="EMBL" id="GAB88333.1"/>
    </source>
</evidence>
<dbReference type="PANTHER" id="PTHR33371:SF17">
    <property type="entry name" value="MCE-FAMILY PROTEIN MCE1B"/>
    <property type="match status" value="1"/>
</dbReference>
<dbReference type="Proteomes" id="UP000008363">
    <property type="component" value="Unassembled WGS sequence"/>
</dbReference>
<organism evidence="4 5">
    <name type="scientific">Gordonia rhizosphera NBRC 16068</name>
    <dbReference type="NCBI Taxonomy" id="1108045"/>
    <lineage>
        <taxon>Bacteria</taxon>
        <taxon>Bacillati</taxon>
        <taxon>Actinomycetota</taxon>
        <taxon>Actinomycetes</taxon>
        <taxon>Mycobacteriales</taxon>
        <taxon>Gordoniaceae</taxon>
        <taxon>Gordonia</taxon>
    </lineage>
</organism>
<feature type="domain" description="Mce/MlaD" evidence="2">
    <location>
        <begin position="39"/>
        <end position="118"/>
    </location>
</feature>
<dbReference type="RefSeq" id="WP_006329565.1">
    <property type="nucleotide sequence ID" value="NZ_BAHC01000016.1"/>
</dbReference>
<feature type="domain" description="Mammalian cell entry C-terminal" evidence="3">
    <location>
        <begin position="125"/>
        <end position="301"/>
    </location>
</feature>
<proteinExistence type="predicted"/>
<keyword evidence="1" id="KW-0812">Transmembrane</keyword>
<dbReference type="GO" id="GO:0051701">
    <property type="term" value="P:biological process involved in interaction with host"/>
    <property type="evidence" value="ECO:0007669"/>
    <property type="project" value="TreeGrafter"/>
</dbReference>
<evidence type="ECO:0000259" key="3">
    <source>
        <dbReference type="Pfam" id="PF11887"/>
    </source>
</evidence>
<keyword evidence="1" id="KW-0472">Membrane</keyword>
<evidence type="ECO:0000259" key="2">
    <source>
        <dbReference type="Pfam" id="PF02470"/>
    </source>
</evidence>
<dbReference type="Pfam" id="PF02470">
    <property type="entry name" value="MlaD"/>
    <property type="match status" value="1"/>
</dbReference>
<gene>
    <name evidence="4" type="primary">mceB</name>
    <name evidence="4" type="ORF">GORHZ_016_00160</name>
</gene>
<dbReference type="InterPro" id="IPR003399">
    <property type="entry name" value="Mce/MlaD"/>
</dbReference>
<dbReference type="InterPro" id="IPR024516">
    <property type="entry name" value="Mce_C"/>
</dbReference>
<keyword evidence="5" id="KW-1185">Reference proteome</keyword>
<evidence type="ECO:0000313" key="5">
    <source>
        <dbReference type="Proteomes" id="UP000008363"/>
    </source>
</evidence>
<protein>
    <submittedName>
        <fullName evidence="4">Mce family protein</fullName>
    </submittedName>
</protein>
<dbReference type="OrthoDB" id="338143at2"/>
<dbReference type="NCBIfam" id="TIGR00996">
    <property type="entry name" value="Mtu_fam_mce"/>
    <property type="match status" value="1"/>
</dbReference>
<keyword evidence="1" id="KW-1133">Transmembrane helix</keyword>
<dbReference type="GO" id="GO:0005576">
    <property type="term" value="C:extracellular region"/>
    <property type="evidence" value="ECO:0007669"/>
    <property type="project" value="TreeGrafter"/>
</dbReference>
<accession>K6UY62</accession>
<dbReference type="AlphaFoldDB" id="K6UY62"/>